<proteinExistence type="predicted"/>
<name>A0AA40SUS0_9NOST</name>
<feature type="signal peptide" evidence="2">
    <location>
        <begin position="1"/>
        <end position="17"/>
    </location>
</feature>
<keyword evidence="1" id="KW-0051">Antiviral defense</keyword>
<dbReference type="GO" id="GO:0051607">
    <property type="term" value="P:defense response to virus"/>
    <property type="evidence" value="ECO:0007669"/>
    <property type="project" value="UniProtKB-KW"/>
</dbReference>
<evidence type="ECO:0000259" key="3">
    <source>
        <dbReference type="Pfam" id="PF03787"/>
    </source>
</evidence>
<gene>
    <name evidence="4" type="primary">csx10</name>
    <name evidence="4" type="ORF">FNW02_07250</name>
</gene>
<feature type="domain" description="CRISPR type III-associated protein" evidence="3">
    <location>
        <begin position="7"/>
        <end position="284"/>
    </location>
</feature>
<dbReference type="Pfam" id="PF03787">
    <property type="entry name" value="RAMPs"/>
    <property type="match status" value="1"/>
</dbReference>
<dbReference type="NCBIfam" id="TIGR02674">
    <property type="entry name" value="cas_cyan_RAMP_2"/>
    <property type="match status" value="1"/>
</dbReference>
<accession>A0AA40SUS0</accession>
<evidence type="ECO:0000313" key="5">
    <source>
        <dbReference type="Proteomes" id="UP001165986"/>
    </source>
</evidence>
<dbReference type="EMBL" id="VJXY01000005">
    <property type="protein sequence ID" value="MBD6615636.1"/>
    <property type="molecule type" value="Genomic_DNA"/>
</dbReference>
<dbReference type="AlphaFoldDB" id="A0AA40SUS0"/>
<organism evidence="4 5">
    <name type="scientific">Komarekiella delphini-convector SJRDD-AB1</name>
    <dbReference type="NCBI Taxonomy" id="2593771"/>
    <lineage>
        <taxon>Bacteria</taxon>
        <taxon>Bacillati</taxon>
        <taxon>Cyanobacteriota</taxon>
        <taxon>Cyanophyceae</taxon>
        <taxon>Nostocales</taxon>
        <taxon>Nostocaceae</taxon>
        <taxon>Komarekiella</taxon>
        <taxon>Komarekiella delphini-convector</taxon>
    </lineage>
</organism>
<keyword evidence="5" id="KW-1185">Reference proteome</keyword>
<keyword evidence="2" id="KW-0732">Signal</keyword>
<comment type="caution">
    <text evidence="4">The sequence shown here is derived from an EMBL/GenBank/DDBJ whole genome shotgun (WGS) entry which is preliminary data.</text>
</comment>
<dbReference type="InterPro" id="IPR013490">
    <property type="entry name" value="CRISPR-assoc_RAMP_Csx10"/>
</dbReference>
<dbReference type="RefSeq" id="WP_191756883.1">
    <property type="nucleotide sequence ID" value="NZ_VJXY01000005.1"/>
</dbReference>
<reference evidence="4" key="1">
    <citation type="submission" date="2019-07" db="EMBL/GenBank/DDBJ databases">
        <title>Toxilogical consequences of a new and cryptic species of cyanobacteria (Komarekiella delphini-convector) recovered from the epidermis of a bottlenose dolphin and 1500 ft. in the air.</title>
        <authorList>
            <person name="Brown A.O."/>
            <person name="Dvorak P."/>
            <person name="Villanueva C.D."/>
            <person name="Foss A.J."/>
            <person name="Garvey A.D."/>
            <person name="Gibson Q.A."/>
            <person name="Johansen J.R."/>
            <person name="Casamatta D.A."/>
        </authorList>
    </citation>
    <scope>NUCLEOTIDE SEQUENCE</scope>
    <source>
        <strain evidence="4">SJRDD-AB1</strain>
    </source>
</reference>
<protein>
    <submittedName>
        <fullName evidence="4">CRISPR-associated RAMP protein Csx10</fullName>
    </submittedName>
</protein>
<evidence type="ECO:0000313" key="4">
    <source>
        <dbReference type="EMBL" id="MBD6615636.1"/>
    </source>
</evidence>
<evidence type="ECO:0000256" key="1">
    <source>
        <dbReference type="ARBA" id="ARBA00023118"/>
    </source>
</evidence>
<dbReference type="InterPro" id="IPR005537">
    <property type="entry name" value="RAMP_III_fam"/>
</dbReference>
<dbReference type="Proteomes" id="UP001165986">
    <property type="component" value="Unassembled WGS sequence"/>
</dbReference>
<sequence>MKRIKLKITALSPLAIAANKSGSISQAEDYIPGSVIRGAIASQILQLSNQQTPGIAEQNLVADSGDFAALFLSDEPAIFHNAYPAVAKIANKSFLIDKEKTEKEKYDVISRVVNDEILVLPVTAVSSKTDSGFKPKANGVFDTLIDRFCADAYNYPYDPSDLKSLEEKTDARVEAYGSGFYSKTNDSETKYQYRSHSVSTRFLTRVGINRQRATSQDDIFYSIEVLNESFVENPQEQNWHSVVYRSDILVNDADLAKSLTDFINQNFQIFRLGSATSRGLGKVEITATISDTLTDVESRITEFNRQLKNRWQLWSVFSTPENNLLENRTYFTLDLQAEAIFTENWQRTTVISPKMLCKFVNLNDEFAQLNDTEEKENFIKLEVVYSSYNYRSGWNSAWGLMKDIELVTNRGAVYLFSTKKENEKKWTDKLKDLELNGVGDRTCEGFGQVQICNEFHSVFREEAV</sequence>
<evidence type="ECO:0000256" key="2">
    <source>
        <dbReference type="SAM" id="SignalP"/>
    </source>
</evidence>
<feature type="chain" id="PRO_5041420182" evidence="2">
    <location>
        <begin position="18"/>
        <end position="464"/>
    </location>
</feature>